<keyword evidence="1" id="KW-0175">Coiled coil</keyword>
<dbReference type="OrthoDB" id="2800500at2759"/>
<feature type="coiled-coil region" evidence="1">
    <location>
        <begin position="540"/>
        <end position="571"/>
    </location>
</feature>
<gene>
    <name evidence="2" type="ORF">EUX98_g8733</name>
</gene>
<dbReference type="AlphaFoldDB" id="A0A4V3XG09"/>
<dbReference type="EMBL" id="SGPM01000528">
    <property type="protein sequence ID" value="THH19633.1"/>
    <property type="molecule type" value="Genomic_DNA"/>
</dbReference>
<evidence type="ECO:0000256" key="1">
    <source>
        <dbReference type="SAM" id="Coils"/>
    </source>
</evidence>
<evidence type="ECO:0008006" key="4">
    <source>
        <dbReference type="Google" id="ProtNLM"/>
    </source>
</evidence>
<accession>A0A4V3XG09</accession>
<organism evidence="2 3">
    <name type="scientific">Antrodiella citrinella</name>
    <dbReference type="NCBI Taxonomy" id="2447956"/>
    <lineage>
        <taxon>Eukaryota</taxon>
        <taxon>Fungi</taxon>
        <taxon>Dikarya</taxon>
        <taxon>Basidiomycota</taxon>
        <taxon>Agaricomycotina</taxon>
        <taxon>Agaricomycetes</taxon>
        <taxon>Polyporales</taxon>
        <taxon>Steccherinaceae</taxon>
        <taxon>Antrodiella</taxon>
    </lineage>
</organism>
<protein>
    <recommendedName>
        <fullName evidence="4">CxC2-like cysteine cluster KDZ transposase-associated domain-containing protein</fullName>
    </recommendedName>
</protein>
<keyword evidence="3" id="KW-1185">Reference proteome</keyword>
<dbReference type="InterPro" id="IPR040521">
    <property type="entry name" value="KDZ"/>
</dbReference>
<dbReference type="Proteomes" id="UP000308730">
    <property type="component" value="Unassembled WGS sequence"/>
</dbReference>
<dbReference type="PANTHER" id="PTHR33096">
    <property type="entry name" value="CXC2 DOMAIN-CONTAINING PROTEIN"/>
    <property type="match status" value="1"/>
</dbReference>
<name>A0A4V3XG09_9APHY</name>
<sequence length="571" mass="65814">MDYAFVNAVNYWNGKVQTVLLLYDINCQYHKNLRSRIDTSKFLTLADGTKIYFGIGLFHVHGHQDVCFCRYAPSFIPGAGQVDGELIETLWVPLNEASGSTRAMSTAYRQESLDMIMNDSNWKKMVRLVEALVRKYQKTYLGLLEARQSHTLLCENDVIRKHRKDWEKQVKKALDAREQDMKNIGEMNIYDTDTEKLPGKAVVTFRLVSEETGLTVGRTEWLTEGLHIQETQLSVSTFARKMGRNPSLEDETSLVQQRNRLQIRIEDFQIAASQYLPDGVKFDWDDSPLHDTQWDVIDELPEEENADVIDIVALLPEKQPINLPSSLIEDFSDMDHPRLTTLMKKELQLREGQANDALNDLRLAVSQRSVLYRTTVRHARNYDKNTRAHAQVRTMSATIGKASRVYSLARKAMKALGAPKKLLEKYKELSPADLKADTSAVDFNARGTRHANLSWIWSVASDDEPKEMLEMDRVNFIRSMARLARWEEEEEMLRCEAKWARRFFKYQAERWTQRGENASGGGRAYAMKKVDMWETFAGGAEKAIARMERLQKSITEELADIEEEADEEERY</sequence>
<comment type="caution">
    <text evidence="2">The sequence shown here is derived from an EMBL/GenBank/DDBJ whole genome shotgun (WGS) entry which is preliminary data.</text>
</comment>
<proteinExistence type="predicted"/>
<dbReference type="PANTHER" id="PTHR33096:SF1">
    <property type="entry name" value="CXC1-LIKE CYSTEINE CLUSTER ASSOCIATED WITH KDZ TRANSPOSASES DOMAIN-CONTAINING PROTEIN"/>
    <property type="match status" value="1"/>
</dbReference>
<evidence type="ECO:0000313" key="3">
    <source>
        <dbReference type="Proteomes" id="UP000308730"/>
    </source>
</evidence>
<reference evidence="2 3" key="1">
    <citation type="submission" date="2019-02" db="EMBL/GenBank/DDBJ databases">
        <title>Genome sequencing of the rare red list fungi Antrodiella citrinella (Flaviporus citrinellus).</title>
        <authorList>
            <person name="Buettner E."/>
            <person name="Kellner H."/>
        </authorList>
    </citation>
    <scope>NUCLEOTIDE SEQUENCE [LARGE SCALE GENOMIC DNA]</scope>
    <source>
        <strain evidence="2 3">DSM 108506</strain>
    </source>
</reference>
<evidence type="ECO:0000313" key="2">
    <source>
        <dbReference type="EMBL" id="THH19633.1"/>
    </source>
</evidence>
<dbReference type="Pfam" id="PF18758">
    <property type="entry name" value="KDZ"/>
    <property type="match status" value="1"/>
</dbReference>